<dbReference type="Pfam" id="PF06985">
    <property type="entry name" value="HET"/>
    <property type="match status" value="1"/>
</dbReference>
<dbReference type="PANTHER" id="PTHR24148:SF64">
    <property type="entry name" value="HETEROKARYON INCOMPATIBILITY DOMAIN-CONTAINING PROTEIN"/>
    <property type="match status" value="1"/>
</dbReference>
<proteinExistence type="predicted"/>
<keyword evidence="3" id="KW-1185">Reference proteome</keyword>
<dbReference type="RefSeq" id="XP_046011890.1">
    <property type="nucleotide sequence ID" value="XM_046154303.1"/>
</dbReference>
<evidence type="ECO:0000259" key="1">
    <source>
        <dbReference type="Pfam" id="PF06985"/>
    </source>
</evidence>
<evidence type="ECO:0000313" key="3">
    <source>
        <dbReference type="Proteomes" id="UP000756346"/>
    </source>
</evidence>
<dbReference type="AlphaFoldDB" id="A0A9P8Y7P5"/>
<dbReference type="InterPro" id="IPR052895">
    <property type="entry name" value="HetReg/Transcr_Mod"/>
</dbReference>
<dbReference type="GeneID" id="70183849"/>
<dbReference type="PANTHER" id="PTHR24148">
    <property type="entry name" value="ANKYRIN REPEAT DOMAIN-CONTAINING PROTEIN 39 HOMOLOG-RELATED"/>
    <property type="match status" value="1"/>
</dbReference>
<reference evidence="2" key="1">
    <citation type="journal article" date="2021" name="Nat. Commun.">
        <title>Genetic determinants of endophytism in the Arabidopsis root mycobiome.</title>
        <authorList>
            <person name="Mesny F."/>
            <person name="Miyauchi S."/>
            <person name="Thiergart T."/>
            <person name="Pickel B."/>
            <person name="Atanasova L."/>
            <person name="Karlsson M."/>
            <person name="Huettel B."/>
            <person name="Barry K.W."/>
            <person name="Haridas S."/>
            <person name="Chen C."/>
            <person name="Bauer D."/>
            <person name="Andreopoulos W."/>
            <person name="Pangilinan J."/>
            <person name="LaButti K."/>
            <person name="Riley R."/>
            <person name="Lipzen A."/>
            <person name="Clum A."/>
            <person name="Drula E."/>
            <person name="Henrissat B."/>
            <person name="Kohler A."/>
            <person name="Grigoriev I.V."/>
            <person name="Martin F.M."/>
            <person name="Hacquard S."/>
        </authorList>
    </citation>
    <scope>NUCLEOTIDE SEQUENCE</scope>
    <source>
        <strain evidence="2">MPI-CAGE-CH-0230</strain>
    </source>
</reference>
<dbReference type="EMBL" id="JAGTJQ010000006">
    <property type="protein sequence ID" value="KAH7029602.1"/>
    <property type="molecule type" value="Genomic_DNA"/>
</dbReference>
<evidence type="ECO:0000313" key="2">
    <source>
        <dbReference type="EMBL" id="KAH7029602.1"/>
    </source>
</evidence>
<comment type="caution">
    <text evidence="2">The sequence shown here is derived from an EMBL/GenBank/DDBJ whole genome shotgun (WGS) entry which is preliminary data.</text>
</comment>
<dbReference type="Proteomes" id="UP000756346">
    <property type="component" value="Unassembled WGS sequence"/>
</dbReference>
<name>A0A9P8Y7P5_9PEZI</name>
<gene>
    <name evidence="2" type="ORF">B0I36DRAFT_326082</name>
</gene>
<organism evidence="2 3">
    <name type="scientific">Microdochium trichocladiopsis</name>
    <dbReference type="NCBI Taxonomy" id="1682393"/>
    <lineage>
        <taxon>Eukaryota</taxon>
        <taxon>Fungi</taxon>
        <taxon>Dikarya</taxon>
        <taxon>Ascomycota</taxon>
        <taxon>Pezizomycotina</taxon>
        <taxon>Sordariomycetes</taxon>
        <taxon>Xylariomycetidae</taxon>
        <taxon>Xylariales</taxon>
        <taxon>Microdochiaceae</taxon>
        <taxon>Microdochium</taxon>
    </lineage>
</organism>
<dbReference type="OrthoDB" id="194358at2759"/>
<feature type="domain" description="Heterokaryon incompatibility" evidence="1">
    <location>
        <begin position="82"/>
        <end position="198"/>
    </location>
</feature>
<dbReference type="InterPro" id="IPR010730">
    <property type="entry name" value="HET"/>
</dbReference>
<sequence length="215" mass="24746">MTTTLSIASTCLVAIGLGFCYFLCRQTSPQPSIPHHRHRPLPDSSRYIRLLRWRGRRRHNASPIQVFTTKAVPLSSLNHLDYAALSYTWKKHPGTASRQPRSQKVYLDGNILPVQENLWDFITSSPGNRLLEQHSLWFIDAICVDQSSDTEKGNQLRLMPEIFDKASKTVVWLGKDDRSHIARAAQLVRQTFRNTFQSCLHRPRSCMLQRLARSH</sequence>
<protein>
    <submittedName>
        <fullName evidence="2">Heterokaryon incompatibility protein-domain-containing protein</fullName>
    </submittedName>
</protein>
<accession>A0A9P8Y7P5</accession>